<dbReference type="PANTHER" id="PTHR48075:SF1">
    <property type="entry name" value="LAMBDA-CRYSTALLIN HOMOLOG"/>
    <property type="match status" value="1"/>
</dbReference>
<evidence type="ECO:0000256" key="8">
    <source>
        <dbReference type="ARBA" id="ARBA00038962"/>
    </source>
</evidence>
<evidence type="ECO:0000256" key="4">
    <source>
        <dbReference type="ARBA" id="ARBA00022490"/>
    </source>
</evidence>
<dbReference type="EMBL" id="JAZGQO010000014">
    <property type="protein sequence ID" value="KAK6170373.1"/>
    <property type="molecule type" value="Genomic_DNA"/>
</dbReference>
<protein>
    <recommendedName>
        <fullName evidence="9">L-gulonate 3-dehydrogenase</fullName>
        <ecNumber evidence="8">1.1.1.45</ecNumber>
    </recommendedName>
    <alternativeName>
        <fullName evidence="9">L-gulonate 3-dehydrogenase</fullName>
    </alternativeName>
</protein>
<feature type="domain" description="3-hydroxyacyl-CoA dehydrogenase NAD binding" evidence="12">
    <location>
        <begin position="9"/>
        <end position="189"/>
    </location>
</feature>
<dbReference type="GO" id="GO:0006631">
    <property type="term" value="P:fatty acid metabolic process"/>
    <property type="evidence" value="ECO:0007669"/>
    <property type="project" value="InterPro"/>
</dbReference>
<feature type="domain" description="3-hydroxyacyl-CoA dehydrogenase C-terminal" evidence="11">
    <location>
        <begin position="193"/>
        <end position="247"/>
    </location>
</feature>
<evidence type="ECO:0000256" key="7">
    <source>
        <dbReference type="ARBA" id="ARBA00023027"/>
    </source>
</evidence>
<dbReference type="PROSITE" id="PS00067">
    <property type="entry name" value="3HCDH"/>
    <property type="match status" value="1"/>
</dbReference>
<evidence type="ECO:0000313" key="13">
    <source>
        <dbReference type="EMBL" id="KAK6170373.1"/>
    </source>
</evidence>
<dbReference type="SUPFAM" id="SSF48179">
    <property type="entry name" value="6-phosphogluconate dehydrogenase C-terminal domain-like"/>
    <property type="match status" value="1"/>
</dbReference>
<comment type="subunit">
    <text evidence="3">Homodimer.</text>
</comment>
<keyword evidence="7" id="KW-0520">NAD</keyword>
<dbReference type="GO" id="GO:0005737">
    <property type="term" value="C:cytoplasm"/>
    <property type="evidence" value="ECO:0007669"/>
    <property type="project" value="UniProtKB-SubCell"/>
</dbReference>
<dbReference type="FunFam" id="3.40.50.720:FF:000356">
    <property type="entry name" value="Lambda-crystallin homolog"/>
    <property type="match status" value="1"/>
</dbReference>
<gene>
    <name evidence="13" type="ORF">SNE40_018782</name>
</gene>
<evidence type="ECO:0000256" key="1">
    <source>
        <dbReference type="ARBA" id="ARBA00004496"/>
    </source>
</evidence>
<dbReference type="InterPro" id="IPR006108">
    <property type="entry name" value="3HC_DH_C"/>
</dbReference>
<evidence type="ECO:0000256" key="5">
    <source>
        <dbReference type="ARBA" id="ARBA00022553"/>
    </source>
</evidence>
<dbReference type="GO" id="GO:0050104">
    <property type="term" value="F:L-gulonate 3-dehydrogenase activity"/>
    <property type="evidence" value="ECO:0007669"/>
    <property type="project" value="UniProtKB-EC"/>
</dbReference>
<keyword evidence="14" id="KW-1185">Reference proteome</keyword>
<dbReference type="InterPro" id="IPR006176">
    <property type="entry name" value="3-OHacyl-CoA_DH_NAD-bd"/>
</dbReference>
<dbReference type="PIRSF" id="PIRSF000105">
    <property type="entry name" value="HCDH"/>
    <property type="match status" value="1"/>
</dbReference>
<dbReference type="GO" id="GO:0070403">
    <property type="term" value="F:NAD+ binding"/>
    <property type="evidence" value="ECO:0007669"/>
    <property type="project" value="InterPro"/>
</dbReference>
<evidence type="ECO:0000259" key="11">
    <source>
        <dbReference type="Pfam" id="PF00725"/>
    </source>
</evidence>
<dbReference type="Pfam" id="PF02737">
    <property type="entry name" value="3HCDH_N"/>
    <property type="match status" value="1"/>
</dbReference>
<keyword evidence="5" id="KW-0597">Phosphoprotein</keyword>
<dbReference type="InterPro" id="IPR013328">
    <property type="entry name" value="6PGD_dom2"/>
</dbReference>
<feature type="site" description="Important for catalytic activity" evidence="10">
    <location>
        <position position="146"/>
    </location>
</feature>
<evidence type="ECO:0000256" key="10">
    <source>
        <dbReference type="PIRSR" id="PIRSR000105-1"/>
    </source>
</evidence>
<comment type="subcellular location">
    <subcellularLocation>
        <location evidence="1">Cytoplasm</location>
    </subcellularLocation>
</comment>
<dbReference type="SUPFAM" id="SSF51735">
    <property type="entry name" value="NAD(P)-binding Rossmann-fold domains"/>
    <property type="match status" value="1"/>
</dbReference>
<dbReference type="Pfam" id="PF00725">
    <property type="entry name" value="3HCDH"/>
    <property type="match status" value="1"/>
</dbReference>
<name>A0AAN8J878_PATCE</name>
<sequence length="317" mass="35321">MTESDCKGKIAIVGSGLIGQSWATIFAGSGYSVTIYDIDSEQVTRALANTKLTLERYEQDGCLRGKLSAHQQSNLICGSNNLKSCLQNALYVQECVPESIEMKKEVFTQLDEYCEEKTIMASSSSCINSSQFTEDLKHRSNMLIAHPVNPPYFLPLVEIIPAPWTDPEITAQTRSLLEEVGQSPITLNKEVPGFALNRIQYAVINECWSLLQSGVLSAADIDKVMYEGLGRRYAFIGPLETMHLNADGIVDYCKRYAEGAYNVSATFTPPPIKYDIPTAELVEKELRQITPTDKANERKQWRDSQFAALDKLKRGSN</sequence>
<dbReference type="AlphaFoldDB" id="A0AAN8J878"/>
<dbReference type="InterPro" id="IPR008927">
    <property type="entry name" value="6-PGluconate_DH-like_C_sf"/>
</dbReference>
<dbReference type="Gene3D" id="3.40.50.720">
    <property type="entry name" value="NAD(P)-binding Rossmann-like Domain"/>
    <property type="match status" value="1"/>
</dbReference>
<dbReference type="PANTHER" id="PTHR48075">
    <property type="entry name" value="3-HYDROXYACYL-COA DEHYDROGENASE FAMILY PROTEIN"/>
    <property type="match status" value="1"/>
</dbReference>
<comment type="caution">
    <text evidence="13">The sequence shown here is derived from an EMBL/GenBank/DDBJ whole genome shotgun (WGS) entry which is preliminary data.</text>
</comment>
<evidence type="ECO:0000256" key="3">
    <source>
        <dbReference type="ARBA" id="ARBA00011738"/>
    </source>
</evidence>
<evidence type="ECO:0000259" key="12">
    <source>
        <dbReference type="Pfam" id="PF02737"/>
    </source>
</evidence>
<dbReference type="Gene3D" id="1.10.1040.10">
    <property type="entry name" value="N-(1-d-carboxylethyl)-l-norvaline Dehydrogenase, domain 2"/>
    <property type="match status" value="1"/>
</dbReference>
<proteinExistence type="inferred from homology"/>
<evidence type="ECO:0000256" key="2">
    <source>
        <dbReference type="ARBA" id="ARBA00009463"/>
    </source>
</evidence>
<comment type="similarity">
    <text evidence="2">Belongs to the 3-hydroxyacyl-CoA dehydrogenase family.</text>
</comment>
<reference evidence="13 14" key="1">
    <citation type="submission" date="2024-01" db="EMBL/GenBank/DDBJ databases">
        <title>The genome of the rayed Mediterranean limpet Patella caerulea (Linnaeus, 1758).</title>
        <authorList>
            <person name="Anh-Thu Weber A."/>
            <person name="Halstead-Nussloch G."/>
        </authorList>
    </citation>
    <scope>NUCLEOTIDE SEQUENCE [LARGE SCALE GENOMIC DNA]</scope>
    <source>
        <strain evidence="13">AATW-2023a</strain>
        <tissue evidence="13">Whole specimen</tissue>
    </source>
</reference>
<keyword evidence="6" id="KW-0560">Oxidoreductase</keyword>
<evidence type="ECO:0000256" key="9">
    <source>
        <dbReference type="ARBA" id="ARBA00042709"/>
    </source>
</evidence>
<accession>A0AAN8J878</accession>
<evidence type="ECO:0000313" key="14">
    <source>
        <dbReference type="Proteomes" id="UP001347796"/>
    </source>
</evidence>
<dbReference type="InterPro" id="IPR036291">
    <property type="entry name" value="NAD(P)-bd_dom_sf"/>
</dbReference>
<dbReference type="Proteomes" id="UP001347796">
    <property type="component" value="Unassembled WGS sequence"/>
</dbReference>
<dbReference type="InterPro" id="IPR022694">
    <property type="entry name" value="3-OHacyl-CoA_DH"/>
</dbReference>
<dbReference type="EC" id="1.1.1.45" evidence="8"/>
<organism evidence="13 14">
    <name type="scientific">Patella caerulea</name>
    <name type="common">Rayed Mediterranean limpet</name>
    <dbReference type="NCBI Taxonomy" id="87958"/>
    <lineage>
        <taxon>Eukaryota</taxon>
        <taxon>Metazoa</taxon>
        <taxon>Spiralia</taxon>
        <taxon>Lophotrochozoa</taxon>
        <taxon>Mollusca</taxon>
        <taxon>Gastropoda</taxon>
        <taxon>Patellogastropoda</taxon>
        <taxon>Patelloidea</taxon>
        <taxon>Patellidae</taxon>
        <taxon>Patella</taxon>
    </lineage>
</organism>
<dbReference type="InterPro" id="IPR006180">
    <property type="entry name" value="3-OHacyl-CoA_DH_CS"/>
</dbReference>
<keyword evidence="4" id="KW-0963">Cytoplasm</keyword>
<evidence type="ECO:0000256" key="6">
    <source>
        <dbReference type="ARBA" id="ARBA00023002"/>
    </source>
</evidence>